<proteinExistence type="predicted"/>
<dbReference type="PROSITE" id="PS50181">
    <property type="entry name" value="FBOX"/>
    <property type="match status" value="1"/>
</dbReference>
<dbReference type="GO" id="GO:0005930">
    <property type="term" value="C:axoneme"/>
    <property type="evidence" value="ECO:0007669"/>
    <property type="project" value="UniProtKB-SubCell"/>
</dbReference>
<keyword evidence="8" id="KW-1185">Reference proteome</keyword>
<dbReference type="GO" id="GO:0006913">
    <property type="term" value="P:nucleocytoplasmic transport"/>
    <property type="evidence" value="ECO:0007669"/>
    <property type="project" value="TreeGrafter"/>
</dbReference>
<reference evidence="7 8" key="2">
    <citation type="journal article" date="2014" name="BMC Genomics">
        <title>An improved genome of the model marine alga Ostreococcus tauri unfolds by assessing Illumina de novo assemblies.</title>
        <authorList>
            <person name="Blanc-Mathieu R."/>
            <person name="Verhelst B."/>
            <person name="Derelle E."/>
            <person name="Rombauts S."/>
            <person name="Bouget F.Y."/>
            <person name="Carre I."/>
            <person name="Chateau A."/>
            <person name="Eyre-Walker A."/>
            <person name="Grimsley N."/>
            <person name="Moreau H."/>
            <person name="Piegu B."/>
            <person name="Rivals E."/>
            <person name="Schackwitz W."/>
            <person name="Van de Peer Y."/>
            <person name="Piganeau G."/>
        </authorList>
    </citation>
    <scope>NUCLEOTIDE SEQUENCE [LARGE SCALE GENOMIC DNA]</scope>
    <source>
        <strain evidence="8">OTTH 0595 / CCAP 157/2 / RCC745</strain>
    </source>
</reference>
<sequence>MSVDALAERLHRSASLAPLFARDASSSDAEDEGTASESDWSDAELRESDGAAFDEKPPSAAQGGGRPWAHAARARRLRRAAERRALRERREEPSEEFGTGETRGTFLSDLPADATLEILRHLAPRDVARLAATRRGERAMLVGRDSEIASAAWGRVKLQKGDDVRKALATLRALAKETLRELDVSGVRGLNKADMLEVMSSCESLREFCAVDMGEMGKMTTKDVHACVKALGSKFRRLTCDLGHKIMYDPVKRDPTAKYVDVYDDNVRELAETLAIPQLYVRRLKLHSSDPGSVRAAAVSAASNGPGKVESFDASWSLRVSNDGARAVAEVLAQGWDLKRLALRKVNVSDDGAVSLAEAIKTSADNGTCQLRWLDLGSNDVRSRGAIAIGEALEHPEVRITRLTLRGNGICSEGMEALGKGAGTSATLRRIDLAHNGFGDRGVIAFADALSRGAAPNLRVVLLGFNSIGPDGVRALMQALVGTNVEHLDLGCNVVGAEGTKAIADMINSTRLKSVNLACNNIGLRGDRSGLKALSKALETNTTLEILNLRGNALHADCAKDIADFLLEETALIQLNVGYNELYDEGAWEIAEALEENGTVVGLDLQRNEITDEGAGYIAKTLSVNEVIQEIDLRSNMIGPDGVEKLASYGERTNTRWQLEPPKYKEKPKPRFTARKNRAKAARA</sequence>
<feature type="region of interest" description="Disordered" evidence="5">
    <location>
        <begin position="657"/>
        <end position="684"/>
    </location>
</feature>
<keyword evidence="3" id="KW-0433">Leucine-rich repeat</keyword>
<comment type="caution">
    <text evidence="7">The sequence shown here is derived from an EMBL/GenBank/DDBJ whole genome shotgun (WGS) entry which is preliminary data.</text>
</comment>
<protein>
    <submittedName>
        <fullName evidence="7">Leucine-rich repeat, ribonuclease inhibitor subtype</fullName>
    </submittedName>
</protein>
<feature type="compositionally biased region" description="Basic and acidic residues" evidence="5">
    <location>
        <begin position="79"/>
        <end position="92"/>
    </location>
</feature>
<dbReference type="GO" id="GO:0005829">
    <property type="term" value="C:cytosol"/>
    <property type="evidence" value="ECO:0007669"/>
    <property type="project" value="TreeGrafter"/>
</dbReference>
<dbReference type="SUPFAM" id="SSF81383">
    <property type="entry name" value="F-box domain"/>
    <property type="match status" value="1"/>
</dbReference>
<dbReference type="KEGG" id="ota:OT_ostta03g03550"/>
<dbReference type="GO" id="GO:0005634">
    <property type="term" value="C:nucleus"/>
    <property type="evidence" value="ECO:0007669"/>
    <property type="project" value="TreeGrafter"/>
</dbReference>
<comment type="subcellular location">
    <subcellularLocation>
        <location evidence="1">Cytoplasm</location>
        <location evidence="1">Cytoskeleton</location>
        <location evidence="1">Cilium axoneme</location>
    </subcellularLocation>
</comment>
<feature type="compositionally biased region" description="Acidic residues" evidence="5">
    <location>
        <begin position="28"/>
        <end position="42"/>
    </location>
</feature>
<dbReference type="Pfam" id="PF13516">
    <property type="entry name" value="LRR_6"/>
    <property type="match status" value="7"/>
</dbReference>
<evidence type="ECO:0000256" key="2">
    <source>
        <dbReference type="ARBA" id="ARBA00022468"/>
    </source>
</evidence>
<evidence type="ECO:0000256" key="5">
    <source>
        <dbReference type="SAM" id="MobiDB-lite"/>
    </source>
</evidence>
<reference evidence="8" key="1">
    <citation type="journal article" date="2006" name="Proc. Natl. Acad. Sci. U.S.A.">
        <title>Genome analysis of the smallest free-living eukaryote Ostreococcus tauri unveils many unique features.</title>
        <authorList>
            <person name="Derelle E."/>
            <person name="Ferraz C."/>
            <person name="Rombauts S."/>
            <person name="Rouze P."/>
            <person name="Worden A.Z."/>
            <person name="Robbens S."/>
            <person name="Partensky F."/>
            <person name="Degroeve S."/>
            <person name="Echeynie S."/>
            <person name="Cooke R."/>
            <person name="Saeys Y."/>
            <person name="Wuyts J."/>
            <person name="Jabbari K."/>
            <person name="Bowler C."/>
            <person name="Panaud O."/>
            <person name="Piegu B."/>
            <person name="Ball S.G."/>
            <person name="Ral J.-P."/>
            <person name="Bouget F.-Y."/>
            <person name="Piganeau G."/>
            <person name="De Baets B."/>
            <person name="Picard A."/>
            <person name="Delseny M."/>
            <person name="Demaille J."/>
            <person name="Van de Peer Y."/>
            <person name="Moreau H."/>
        </authorList>
    </citation>
    <scope>NUCLEOTIDE SEQUENCE [LARGE SCALE GENOMIC DNA]</scope>
    <source>
        <strain evidence="8">OTTH 0595 / CCAP 157/2 / RCC745</strain>
    </source>
</reference>
<dbReference type="InterPro" id="IPR036047">
    <property type="entry name" value="F-box-like_dom_sf"/>
</dbReference>
<dbReference type="SMART" id="SM00368">
    <property type="entry name" value="LRR_RI"/>
    <property type="match status" value="11"/>
</dbReference>
<feature type="compositionally biased region" description="Basic residues" evidence="5">
    <location>
        <begin position="670"/>
        <end position="684"/>
    </location>
</feature>
<dbReference type="InterPro" id="IPR001611">
    <property type="entry name" value="Leu-rich_rpt"/>
</dbReference>
<gene>
    <name evidence="7" type="ORF">OT_ostta03g03550</name>
</gene>
<dbReference type="InterPro" id="IPR032675">
    <property type="entry name" value="LRR_dom_sf"/>
</dbReference>
<feature type="compositionally biased region" description="Basic and acidic residues" evidence="5">
    <location>
        <begin position="43"/>
        <end position="57"/>
    </location>
</feature>
<dbReference type="STRING" id="70448.A0A090M4Z1"/>
<organism evidence="7 8">
    <name type="scientific">Ostreococcus tauri</name>
    <name type="common">Marine green alga</name>
    <dbReference type="NCBI Taxonomy" id="70448"/>
    <lineage>
        <taxon>Eukaryota</taxon>
        <taxon>Viridiplantae</taxon>
        <taxon>Chlorophyta</taxon>
        <taxon>Mamiellophyceae</taxon>
        <taxon>Mamiellales</taxon>
        <taxon>Bathycoccaceae</taxon>
        <taxon>Ostreococcus</taxon>
    </lineage>
</organism>
<name>A0A090M4Z1_OSTTA</name>
<dbReference type="GO" id="GO:0048471">
    <property type="term" value="C:perinuclear region of cytoplasm"/>
    <property type="evidence" value="ECO:0007669"/>
    <property type="project" value="TreeGrafter"/>
</dbReference>
<dbReference type="GO" id="GO:0031267">
    <property type="term" value="F:small GTPase binding"/>
    <property type="evidence" value="ECO:0007669"/>
    <property type="project" value="TreeGrafter"/>
</dbReference>
<dbReference type="SUPFAM" id="SSF52047">
    <property type="entry name" value="RNI-like"/>
    <property type="match status" value="1"/>
</dbReference>
<evidence type="ECO:0000256" key="4">
    <source>
        <dbReference type="ARBA" id="ARBA00022737"/>
    </source>
</evidence>
<keyword evidence="2" id="KW-0343">GTPase activation</keyword>
<feature type="domain" description="F-box" evidence="6">
    <location>
        <begin position="104"/>
        <end position="156"/>
    </location>
</feature>
<keyword evidence="4" id="KW-0677">Repeat</keyword>
<dbReference type="PANTHER" id="PTHR24113:SF12">
    <property type="entry name" value="RAN GTPASE-ACTIVATING PROTEIN 1"/>
    <property type="match status" value="1"/>
</dbReference>
<evidence type="ECO:0000313" key="7">
    <source>
        <dbReference type="EMBL" id="CEF97199.1"/>
    </source>
</evidence>
<accession>A0A090M4Z1</accession>
<evidence type="ECO:0000256" key="1">
    <source>
        <dbReference type="ARBA" id="ARBA00004430"/>
    </source>
</evidence>
<evidence type="ECO:0000256" key="3">
    <source>
        <dbReference type="ARBA" id="ARBA00022614"/>
    </source>
</evidence>
<feature type="region of interest" description="Disordered" evidence="5">
    <location>
        <begin position="17"/>
        <end position="106"/>
    </location>
</feature>
<dbReference type="PANTHER" id="PTHR24113">
    <property type="entry name" value="RAN GTPASE-ACTIVATING PROTEIN 1"/>
    <property type="match status" value="1"/>
</dbReference>
<dbReference type="EMBL" id="CAID01000003">
    <property type="protein sequence ID" value="CEF97199.1"/>
    <property type="molecule type" value="Genomic_DNA"/>
</dbReference>
<dbReference type="RefSeq" id="XP_022838541.1">
    <property type="nucleotide sequence ID" value="XM_022984815.1"/>
</dbReference>
<dbReference type="InterPro" id="IPR001810">
    <property type="entry name" value="F-box_dom"/>
</dbReference>
<dbReference type="InterPro" id="IPR027038">
    <property type="entry name" value="RanGap"/>
</dbReference>
<dbReference type="Proteomes" id="UP000009170">
    <property type="component" value="Unassembled WGS sequence"/>
</dbReference>
<dbReference type="GeneID" id="9833770"/>
<dbReference type="OrthoDB" id="496660at2759"/>
<dbReference type="GO" id="GO:0005096">
    <property type="term" value="F:GTPase activator activity"/>
    <property type="evidence" value="ECO:0007669"/>
    <property type="project" value="UniProtKB-KW"/>
</dbReference>
<dbReference type="Gene3D" id="3.80.10.10">
    <property type="entry name" value="Ribonuclease Inhibitor"/>
    <property type="match status" value="2"/>
</dbReference>
<evidence type="ECO:0000313" key="8">
    <source>
        <dbReference type="Proteomes" id="UP000009170"/>
    </source>
</evidence>
<dbReference type="AlphaFoldDB" id="A0A090M4Z1"/>
<evidence type="ECO:0000259" key="6">
    <source>
        <dbReference type="PROSITE" id="PS50181"/>
    </source>
</evidence>
<dbReference type="InParanoid" id="A0A090M4Z1"/>